<protein>
    <submittedName>
        <fullName evidence="1">Uncharacterized protein</fullName>
    </submittedName>
</protein>
<sequence length="147" mass="16741">MDPGREAWRTEADAEWLARHSSDNFGKLRRRLKRFGLLGNAVSNAELGPFAGAPRNPQLRRTGKSYAVIRYTEYQISYTTVHVDLAWCRRCGGRLEIHSVVRVNERVGRNVVGAVRACRRCNAGSWLFHSRMPATRRAAARSRYVVL</sequence>
<comment type="caution">
    <text evidence="1">The sequence shown here is derived from an EMBL/GenBank/DDBJ whole genome shotgun (WGS) entry which is preliminary data.</text>
</comment>
<dbReference type="EMBL" id="BAAALT010000198">
    <property type="protein sequence ID" value="GAA1823046.1"/>
    <property type="molecule type" value="Genomic_DNA"/>
</dbReference>
<evidence type="ECO:0000313" key="2">
    <source>
        <dbReference type="Proteomes" id="UP001500218"/>
    </source>
</evidence>
<keyword evidence="2" id="KW-1185">Reference proteome</keyword>
<name>A0ABN2MFB5_9ACTN</name>
<dbReference type="RefSeq" id="WP_344137018.1">
    <property type="nucleotide sequence ID" value="NZ_BAAALT010000198.1"/>
</dbReference>
<evidence type="ECO:0000313" key="1">
    <source>
        <dbReference type="EMBL" id="GAA1823046.1"/>
    </source>
</evidence>
<gene>
    <name evidence="1" type="ORF">GCM10009682_49200</name>
</gene>
<organism evidence="1 2">
    <name type="scientific">Luedemannella flava</name>
    <dbReference type="NCBI Taxonomy" id="349316"/>
    <lineage>
        <taxon>Bacteria</taxon>
        <taxon>Bacillati</taxon>
        <taxon>Actinomycetota</taxon>
        <taxon>Actinomycetes</taxon>
        <taxon>Micromonosporales</taxon>
        <taxon>Micromonosporaceae</taxon>
        <taxon>Luedemannella</taxon>
    </lineage>
</organism>
<reference evidence="1 2" key="1">
    <citation type="journal article" date="2019" name="Int. J. Syst. Evol. Microbiol.">
        <title>The Global Catalogue of Microorganisms (GCM) 10K type strain sequencing project: providing services to taxonomists for standard genome sequencing and annotation.</title>
        <authorList>
            <consortium name="The Broad Institute Genomics Platform"/>
            <consortium name="The Broad Institute Genome Sequencing Center for Infectious Disease"/>
            <person name="Wu L."/>
            <person name="Ma J."/>
        </authorList>
    </citation>
    <scope>NUCLEOTIDE SEQUENCE [LARGE SCALE GENOMIC DNA]</scope>
    <source>
        <strain evidence="1 2">JCM 13250</strain>
    </source>
</reference>
<dbReference type="Proteomes" id="UP001500218">
    <property type="component" value="Unassembled WGS sequence"/>
</dbReference>
<accession>A0ABN2MFB5</accession>
<proteinExistence type="predicted"/>